<evidence type="ECO:0000313" key="2">
    <source>
        <dbReference type="EMBL" id="TDE42591.1"/>
    </source>
</evidence>
<evidence type="ECO:0000313" key="3">
    <source>
        <dbReference type="Proteomes" id="UP000295136"/>
    </source>
</evidence>
<dbReference type="Pfam" id="PF11706">
    <property type="entry name" value="zf-CGNR"/>
    <property type="match status" value="1"/>
</dbReference>
<evidence type="ECO:0000259" key="1">
    <source>
        <dbReference type="Pfam" id="PF11706"/>
    </source>
</evidence>
<proteinExistence type="predicted"/>
<dbReference type="Pfam" id="PF07336">
    <property type="entry name" value="ABATE"/>
    <property type="match status" value="1"/>
</dbReference>
<comment type="caution">
    <text evidence="2">The sequence shown here is derived from an EMBL/GenBank/DDBJ whole genome shotgun (WGS) entry which is preliminary data.</text>
</comment>
<organism evidence="2 3">
    <name type="scientific">Nonomuraea mesophila</name>
    <dbReference type="NCBI Taxonomy" id="2530382"/>
    <lineage>
        <taxon>Bacteria</taxon>
        <taxon>Bacillati</taxon>
        <taxon>Actinomycetota</taxon>
        <taxon>Actinomycetes</taxon>
        <taxon>Streptosporangiales</taxon>
        <taxon>Streptosporangiaceae</taxon>
        <taxon>Nonomuraea</taxon>
    </lineage>
</organism>
<dbReference type="EMBL" id="SMLD01000083">
    <property type="protein sequence ID" value="TDE42591.1"/>
    <property type="molecule type" value="Genomic_DNA"/>
</dbReference>
<accession>A0A4R5F5L5</accession>
<dbReference type="Proteomes" id="UP000295136">
    <property type="component" value="Unassembled WGS sequence"/>
</dbReference>
<dbReference type="RefSeq" id="WP_132634098.1">
    <property type="nucleotide sequence ID" value="NZ_SMLD01000083.1"/>
</dbReference>
<dbReference type="PANTHER" id="PTHR35525">
    <property type="entry name" value="BLL6575 PROTEIN"/>
    <property type="match status" value="1"/>
</dbReference>
<dbReference type="InterPro" id="IPR021005">
    <property type="entry name" value="Znf_CGNR"/>
</dbReference>
<reference evidence="2 3" key="1">
    <citation type="submission" date="2019-03" db="EMBL/GenBank/DDBJ databases">
        <title>Draft genome sequences of novel Actinobacteria.</title>
        <authorList>
            <person name="Sahin N."/>
            <person name="Ay H."/>
            <person name="Saygin H."/>
        </authorList>
    </citation>
    <scope>NUCLEOTIDE SEQUENCE [LARGE SCALE GENOMIC DNA]</scope>
    <source>
        <strain evidence="2 3">6K102</strain>
    </source>
</reference>
<dbReference type="InterPro" id="IPR023286">
    <property type="entry name" value="ABATE_dom_sf"/>
</dbReference>
<gene>
    <name evidence="2" type="ORF">E1295_27375</name>
</gene>
<name>A0A4R5F5L5_9ACTN</name>
<dbReference type="AlphaFoldDB" id="A0A4R5F5L5"/>
<dbReference type="Gene3D" id="1.10.3300.10">
    <property type="entry name" value="Jann2411-like domain"/>
    <property type="match status" value="1"/>
</dbReference>
<dbReference type="InterPro" id="IPR010852">
    <property type="entry name" value="ABATE"/>
</dbReference>
<sequence length="184" mass="19959">MHLLTGEPLALDLVNTRFCLPSHVAHDALATAQGLDAWLAKQAGRLTPPDVSPGPDDLAAVRDLRGHVERALEAARQATPPPPEAIAELNHALRAAPAYPCLDVRGAVLRRGTARDGTPLDRLLAELAEAAVALLTDPDVGKVRGCEGPGCRLLFLPAHPRRRWCSPDLCGNRVRVARYYRRRK</sequence>
<dbReference type="PANTHER" id="PTHR35525:SF3">
    <property type="entry name" value="BLL6575 PROTEIN"/>
    <property type="match status" value="1"/>
</dbReference>
<protein>
    <submittedName>
        <fullName evidence="2">Zf-CGNR multi-domain protein</fullName>
    </submittedName>
</protein>
<feature type="domain" description="Zinc finger CGNR" evidence="1">
    <location>
        <begin position="143"/>
        <end position="183"/>
    </location>
</feature>
<keyword evidence="3" id="KW-1185">Reference proteome</keyword>
<dbReference type="SUPFAM" id="SSF160904">
    <property type="entry name" value="Jann2411-like"/>
    <property type="match status" value="1"/>
</dbReference>